<dbReference type="EMBL" id="FOQA01000025">
    <property type="protein sequence ID" value="SFI43621.1"/>
    <property type="molecule type" value="Genomic_DNA"/>
</dbReference>
<organism evidence="1 2">
    <name type="scientific">Tindallia magadiensis</name>
    <dbReference type="NCBI Taxonomy" id="69895"/>
    <lineage>
        <taxon>Bacteria</taxon>
        <taxon>Bacillati</taxon>
        <taxon>Bacillota</taxon>
        <taxon>Clostridia</taxon>
        <taxon>Peptostreptococcales</taxon>
        <taxon>Tindalliaceae</taxon>
        <taxon>Tindallia</taxon>
    </lineage>
</organism>
<dbReference type="Proteomes" id="UP000199287">
    <property type="component" value="Unassembled WGS sequence"/>
</dbReference>
<reference evidence="2" key="1">
    <citation type="submission" date="2016-10" db="EMBL/GenBank/DDBJ databases">
        <authorList>
            <person name="Varghese N."/>
            <person name="Submissions S."/>
        </authorList>
    </citation>
    <scope>NUCLEOTIDE SEQUENCE [LARGE SCALE GENOMIC DNA]</scope>
    <source>
        <strain evidence="2">Z-7934</strain>
    </source>
</reference>
<feature type="non-terminal residue" evidence="1">
    <location>
        <position position="1"/>
    </location>
</feature>
<dbReference type="AlphaFoldDB" id="A0A1I3I6Q8"/>
<gene>
    <name evidence="1" type="ORF">SAMN05192551_1251</name>
</gene>
<proteinExistence type="predicted"/>
<accession>A0A1I3I6Q8</accession>
<dbReference type="RefSeq" id="WP_177208950.1">
    <property type="nucleotide sequence ID" value="NZ_FOQA01000025.1"/>
</dbReference>
<evidence type="ECO:0000313" key="2">
    <source>
        <dbReference type="Proteomes" id="UP000199287"/>
    </source>
</evidence>
<evidence type="ECO:0000313" key="1">
    <source>
        <dbReference type="EMBL" id="SFI43621.1"/>
    </source>
</evidence>
<sequence length="525" mass="60166">SLTEDQYQQLHQRSVVNYDGYVSAYNDYRRRYDSDFNPEGNTDYHEDYYWKLFDLERAGNHPESVTLTVQGSSTYVNSDGEIEENVEGIDPLGHRRFENSYASTDIGILGAGIKTIKTLDDFDNYAQFDAMIKKAKTGTLDFNPDGFIDVAVSSTETIRIHKEFFSIDSISVTSKTLRRAGSSEKHILVKESGPLKLASPLGQAHPKTPRGHRFSILREKRKATSYFDAMTTTLTSKHTTTLEVEETIFMNGCPSEGVNFVEPSWFADSYQKRGYPIQNVEIIKMLDYHFPENMHPGFHPSITPAQYIENLEAMFPKPDINTPPKEQFDQLLTEIAKDHRYRYLPPLITKSKMDATVTRNINPFISDGVAGWVGLFPYGQYASLAINEITKVYAERYDFEEEIRYADLRGASYARAFSTQIYNDRIYDPTIIDGKEQKGLVKHVGLRATRGYLAKERDNVEVTIEMYQLPEDITVLTKGHSDENFLSDEAFGLQRMPFQIVRKYEMTLGRVPHYFDGTIDYIHIQ</sequence>
<keyword evidence="2" id="KW-1185">Reference proteome</keyword>
<protein>
    <submittedName>
        <fullName evidence="1">Uncharacterized protein</fullName>
    </submittedName>
</protein>
<name>A0A1I3I6Q8_9FIRM</name>